<dbReference type="SUPFAM" id="SSF46689">
    <property type="entry name" value="Homeodomain-like"/>
    <property type="match status" value="1"/>
</dbReference>
<dbReference type="Pfam" id="PF13518">
    <property type="entry name" value="HTH_28"/>
    <property type="match status" value="2"/>
</dbReference>
<name>A0A2W5PLB1_RHOSU</name>
<dbReference type="InterPro" id="IPR036397">
    <property type="entry name" value="RNaseH_sf"/>
</dbReference>
<dbReference type="InterPro" id="IPR010921">
    <property type="entry name" value="Trp_repressor/repl_initiator"/>
</dbReference>
<evidence type="ECO:0000256" key="1">
    <source>
        <dbReference type="SAM" id="MobiDB-lite"/>
    </source>
</evidence>
<dbReference type="EMBL" id="QFPW01000060">
    <property type="protein sequence ID" value="PZQ45397.1"/>
    <property type="molecule type" value="Genomic_DNA"/>
</dbReference>
<feature type="domain" description="Integrase catalytic" evidence="2">
    <location>
        <begin position="292"/>
        <end position="454"/>
    </location>
</feature>
<dbReference type="Gene3D" id="3.30.420.10">
    <property type="entry name" value="Ribonuclease H-like superfamily/Ribonuclease H"/>
    <property type="match status" value="1"/>
</dbReference>
<dbReference type="InterPro" id="IPR048020">
    <property type="entry name" value="Transpos_IS3"/>
</dbReference>
<dbReference type="SUPFAM" id="SSF53098">
    <property type="entry name" value="Ribonuclease H-like"/>
    <property type="match status" value="1"/>
</dbReference>
<dbReference type="InterPro" id="IPR001584">
    <property type="entry name" value="Integrase_cat-core"/>
</dbReference>
<dbReference type="PROSITE" id="PS50994">
    <property type="entry name" value="INTEGRASE"/>
    <property type="match status" value="1"/>
</dbReference>
<evidence type="ECO:0000259" key="2">
    <source>
        <dbReference type="PROSITE" id="PS50994"/>
    </source>
</evidence>
<evidence type="ECO:0000313" key="4">
    <source>
        <dbReference type="Proteomes" id="UP000249185"/>
    </source>
</evidence>
<accession>A0A2W5PLB1</accession>
<comment type="caution">
    <text evidence="3">The sequence shown here is derived from an EMBL/GenBank/DDBJ whole genome shotgun (WGS) entry which is preliminary data.</text>
</comment>
<dbReference type="GO" id="GO:0015074">
    <property type="term" value="P:DNA integration"/>
    <property type="evidence" value="ECO:0007669"/>
    <property type="project" value="InterPro"/>
</dbReference>
<organism evidence="3 4">
    <name type="scientific">Rhodovulum sulfidophilum</name>
    <name type="common">Rhodobacter sulfidophilus</name>
    <dbReference type="NCBI Taxonomy" id="35806"/>
    <lineage>
        <taxon>Bacteria</taxon>
        <taxon>Pseudomonadati</taxon>
        <taxon>Pseudomonadota</taxon>
        <taxon>Alphaproteobacteria</taxon>
        <taxon>Rhodobacterales</taxon>
        <taxon>Paracoccaceae</taxon>
        <taxon>Rhodovulum</taxon>
    </lineage>
</organism>
<dbReference type="SUPFAM" id="SSF48295">
    <property type="entry name" value="TrpR-like"/>
    <property type="match status" value="1"/>
</dbReference>
<feature type="region of interest" description="Disordered" evidence="1">
    <location>
        <begin position="109"/>
        <end position="138"/>
    </location>
</feature>
<dbReference type="InterPro" id="IPR055247">
    <property type="entry name" value="InsJ-like_HTH"/>
</dbReference>
<reference evidence="3 4" key="1">
    <citation type="submission" date="2017-08" db="EMBL/GenBank/DDBJ databases">
        <title>Infants hospitalized years apart are colonized by the same room-sourced microbial strains.</title>
        <authorList>
            <person name="Brooks B."/>
            <person name="Olm M.R."/>
            <person name="Firek B.A."/>
            <person name="Baker R."/>
            <person name="Thomas B.C."/>
            <person name="Morowitz M.J."/>
            <person name="Banfield J.F."/>
        </authorList>
    </citation>
    <scope>NUCLEOTIDE SEQUENCE [LARGE SCALE GENOMIC DNA]</scope>
    <source>
        <strain evidence="3">S2_005_002_R2_34</strain>
    </source>
</reference>
<dbReference type="Pfam" id="PF13276">
    <property type="entry name" value="HTH_21"/>
    <property type="match status" value="1"/>
</dbReference>
<gene>
    <name evidence="3" type="ORF">DI556_22785</name>
</gene>
<dbReference type="InterPro" id="IPR050900">
    <property type="entry name" value="Transposase_IS3/IS150/IS904"/>
</dbReference>
<dbReference type="PANTHER" id="PTHR46889">
    <property type="entry name" value="TRANSPOSASE INSF FOR INSERTION SEQUENCE IS3B-RELATED"/>
    <property type="match status" value="1"/>
</dbReference>
<dbReference type="AlphaFoldDB" id="A0A2W5PLB1"/>
<dbReference type="InterPro" id="IPR036388">
    <property type="entry name" value="WH-like_DNA-bd_sf"/>
</dbReference>
<proteinExistence type="predicted"/>
<dbReference type="Proteomes" id="UP000249185">
    <property type="component" value="Unassembled WGS sequence"/>
</dbReference>
<dbReference type="PANTHER" id="PTHR46889:SF4">
    <property type="entry name" value="TRANSPOSASE INSO FOR INSERTION SEQUENCE ELEMENT IS911B-RELATED"/>
    <property type="match status" value="1"/>
</dbReference>
<dbReference type="InterPro" id="IPR025948">
    <property type="entry name" value="HTH-like_dom"/>
</dbReference>
<dbReference type="NCBIfam" id="NF033516">
    <property type="entry name" value="transpos_IS3"/>
    <property type="match status" value="1"/>
</dbReference>
<dbReference type="Pfam" id="PF13333">
    <property type="entry name" value="rve_2"/>
    <property type="match status" value="1"/>
</dbReference>
<dbReference type="Pfam" id="PF00665">
    <property type="entry name" value="rve"/>
    <property type="match status" value="1"/>
</dbReference>
<dbReference type="Gene3D" id="1.10.10.10">
    <property type="entry name" value="Winged helix-like DNA-binding domain superfamily/Winged helix DNA-binding domain"/>
    <property type="match status" value="2"/>
</dbReference>
<dbReference type="InterPro" id="IPR012337">
    <property type="entry name" value="RNaseH-like_sf"/>
</dbReference>
<protein>
    <submittedName>
        <fullName evidence="3">IS3 family transposase</fullName>
    </submittedName>
</protein>
<evidence type="ECO:0000313" key="3">
    <source>
        <dbReference type="EMBL" id="PZQ45397.1"/>
    </source>
</evidence>
<dbReference type="InterPro" id="IPR009057">
    <property type="entry name" value="Homeodomain-like_sf"/>
</dbReference>
<sequence>MAKYSLAFKREVVDAYLDPDQGDGIKRLAKRYGVPRNHVRHWVALFKEHGEAGLSRRRRQTYSPELKLEILQRMVREELSYTQVTALYGIRNKSSVAAWERQYNEGGIEALMPSPKGRQPAMSEPPNRPPPPVPDRNATHEELLKENAYLRAEVAYLKKPRCLGSSEVHDPADKARIVLELRQQHALPDLLAISGLARSTFYYQAKVLALGDRRASLKAAIQTLYDRHKGRYGYRRITAALRRQLGEAINHKLIQRLMRAMGLKSLVRPKRYRSYRGEVGEIAPNVLERRFKADEPEQKWVTDVTEFKVNGEKLYLSPVMDLYNREIVAFQLDVQPSFKMVRAMLDKAWARRRSRRPLVLHSDQGWQYQMSAFRRQLDEQQITQSMSRKGNCLDNAAMESFFATLKTELFHLKQFTSVEQLRKEVAEYIHYYNNDRIMLKLNGLSPVQYRLRPLAA</sequence>
<dbReference type="GO" id="GO:0043565">
    <property type="term" value="F:sequence-specific DNA binding"/>
    <property type="evidence" value="ECO:0007669"/>
    <property type="project" value="InterPro"/>
</dbReference>